<name>A0ABV0YBB6_9TELE</name>
<dbReference type="Proteomes" id="UP001469553">
    <property type="component" value="Unassembled WGS sequence"/>
</dbReference>
<reference evidence="2 3" key="1">
    <citation type="submission" date="2021-06" db="EMBL/GenBank/DDBJ databases">
        <authorList>
            <person name="Palmer J.M."/>
        </authorList>
    </citation>
    <scope>NUCLEOTIDE SEQUENCE [LARGE SCALE GENOMIC DNA]</scope>
    <source>
        <strain evidence="2 3">AS_MEX2019</strain>
        <tissue evidence="2">Muscle</tissue>
    </source>
</reference>
<evidence type="ECO:0000313" key="3">
    <source>
        <dbReference type="Proteomes" id="UP001469553"/>
    </source>
</evidence>
<keyword evidence="3" id="KW-1185">Reference proteome</keyword>
<sequence>MNQQAPLAATYTGADPAMDPETRGPGGHYPEQSPNRARGPRPRQAGTGSEPAHTKAPSPGHREPPIHQWAQPETGPGPDTNQPPDPGDGPLHWRQQSRLVPALPGPERPWPRP</sequence>
<evidence type="ECO:0000313" key="2">
    <source>
        <dbReference type="EMBL" id="MEQ2290944.1"/>
    </source>
</evidence>
<proteinExistence type="predicted"/>
<accession>A0ABV0YBB6</accession>
<gene>
    <name evidence="2" type="ORF">AMECASPLE_008299</name>
</gene>
<feature type="region of interest" description="Disordered" evidence="1">
    <location>
        <begin position="1"/>
        <end position="113"/>
    </location>
</feature>
<protein>
    <submittedName>
        <fullName evidence="2">Uncharacterized protein</fullName>
    </submittedName>
</protein>
<organism evidence="2 3">
    <name type="scientific">Ameca splendens</name>
    <dbReference type="NCBI Taxonomy" id="208324"/>
    <lineage>
        <taxon>Eukaryota</taxon>
        <taxon>Metazoa</taxon>
        <taxon>Chordata</taxon>
        <taxon>Craniata</taxon>
        <taxon>Vertebrata</taxon>
        <taxon>Euteleostomi</taxon>
        <taxon>Actinopterygii</taxon>
        <taxon>Neopterygii</taxon>
        <taxon>Teleostei</taxon>
        <taxon>Neoteleostei</taxon>
        <taxon>Acanthomorphata</taxon>
        <taxon>Ovalentaria</taxon>
        <taxon>Atherinomorphae</taxon>
        <taxon>Cyprinodontiformes</taxon>
        <taxon>Goodeidae</taxon>
        <taxon>Ameca</taxon>
    </lineage>
</organism>
<comment type="caution">
    <text evidence="2">The sequence shown here is derived from an EMBL/GenBank/DDBJ whole genome shotgun (WGS) entry which is preliminary data.</text>
</comment>
<evidence type="ECO:0000256" key="1">
    <source>
        <dbReference type="SAM" id="MobiDB-lite"/>
    </source>
</evidence>
<dbReference type="EMBL" id="JAHRIP010028653">
    <property type="protein sequence ID" value="MEQ2290944.1"/>
    <property type="molecule type" value="Genomic_DNA"/>
</dbReference>
<feature type="compositionally biased region" description="Pro residues" evidence="1">
    <location>
        <begin position="103"/>
        <end position="113"/>
    </location>
</feature>